<dbReference type="EMBL" id="SJPF01000007">
    <property type="protein sequence ID" value="TWT29709.1"/>
    <property type="molecule type" value="Genomic_DNA"/>
</dbReference>
<evidence type="ECO:0000259" key="8">
    <source>
        <dbReference type="PROSITE" id="PS51379"/>
    </source>
</evidence>
<comment type="caution">
    <text evidence="10">The sequence shown here is derived from an EMBL/GenBank/DDBJ whole genome shotgun (WGS) entry which is preliminary data.</text>
</comment>
<dbReference type="InterPro" id="IPR009051">
    <property type="entry name" value="Helical_ferredxn"/>
</dbReference>
<dbReference type="InterPro" id="IPR016166">
    <property type="entry name" value="FAD-bd_PCMH"/>
</dbReference>
<dbReference type="RefSeq" id="WP_146436691.1">
    <property type="nucleotide sequence ID" value="NZ_SJPF01000007.1"/>
</dbReference>
<dbReference type="PROSITE" id="PS00198">
    <property type="entry name" value="4FE4S_FER_1"/>
    <property type="match status" value="1"/>
</dbReference>
<organism evidence="10 11">
    <name type="scientific">Blastopirellula retiformator</name>
    <dbReference type="NCBI Taxonomy" id="2527970"/>
    <lineage>
        <taxon>Bacteria</taxon>
        <taxon>Pseudomonadati</taxon>
        <taxon>Planctomycetota</taxon>
        <taxon>Planctomycetia</taxon>
        <taxon>Pirellulales</taxon>
        <taxon>Pirellulaceae</taxon>
        <taxon>Blastopirellula</taxon>
    </lineage>
</organism>
<gene>
    <name evidence="10" type="primary">glpC</name>
    <name evidence="10" type="ORF">Enr8_48970</name>
</gene>
<dbReference type="InterPro" id="IPR006094">
    <property type="entry name" value="Oxid_FAD_bind_N"/>
</dbReference>
<evidence type="ECO:0000256" key="2">
    <source>
        <dbReference type="ARBA" id="ARBA00022630"/>
    </source>
</evidence>
<evidence type="ECO:0000256" key="7">
    <source>
        <dbReference type="ARBA" id="ARBA00023014"/>
    </source>
</evidence>
<dbReference type="InterPro" id="IPR016164">
    <property type="entry name" value="FAD-linked_Oxase-like_C"/>
</dbReference>
<keyword evidence="5" id="KW-0560">Oxidoreductase</keyword>
<dbReference type="InterPro" id="IPR004017">
    <property type="entry name" value="Cys_rich_dom"/>
</dbReference>
<dbReference type="InterPro" id="IPR004113">
    <property type="entry name" value="FAD-bd_oxidored_4_C"/>
</dbReference>
<keyword evidence="11" id="KW-1185">Reference proteome</keyword>
<evidence type="ECO:0000259" key="9">
    <source>
        <dbReference type="PROSITE" id="PS51387"/>
    </source>
</evidence>
<feature type="domain" description="FAD-binding PCMH-type" evidence="9">
    <location>
        <begin position="37"/>
        <end position="260"/>
    </location>
</feature>
<dbReference type="InterPro" id="IPR017900">
    <property type="entry name" value="4Fe4S_Fe_S_CS"/>
</dbReference>
<name>A0A5C5UV69_9BACT</name>
<dbReference type="AlphaFoldDB" id="A0A5C5UV69"/>
<dbReference type="PANTHER" id="PTHR11748">
    <property type="entry name" value="D-LACTATE DEHYDROGENASE"/>
    <property type="match status" value="1"/>
</dbReference>
<dbReference type="Pfam" id="PF01565">
    <property type="entry name" value="FAD_binding_4"/>
    <property type="match status" value="1"/>
</dbReference>
<dbReference type="InterPro" id="IPR017896">
    <property type="entry name" value="4Fe4S_Fe-S-bd"/>
</dbReference>
<dbReference type="Pfam" id="PF02754">
    <property type="entry name" value="CCG"/>
    <property type="match status" value="1"/>
</dbReference>
<dbReference type="InterPro" id="IPR036318">
    <property type="entry name" value="FAD-bd_PCMH-like_sf"/>
</dbReference>
<evidence type="ECO:0000256" key="5">
    <source>
        <dbReference type="ARBA" id="ARBA00023002"/>
    </source>
</evidence>
<evidence type="ECO:0000256" key="6">
    <source>
        <dbReference type="ARBA" id="ARBA00023004"/>
    </source>
</evidence>
<proteinExistence type="predicted"/>
<keyword evidence="7" id="KW-0411">Iron-sulfur</keyword>
<dbReference type="PANTHER" id="PTHR11748:SF119">
    <property type="entry name" value="D-2-HYDROXYGLUTARATE DEHYDROGENASE"/>
    <property type="match status" value="1"/>
</dbReference>
<dbReference type="OrthoDB" id="9767256at2"/>
<accession>A0A5C5UV69</accession>
<dbReference type="Gene3D" id="1.10.1060.10">
    <property type="entry name" value="Alpha-helical ferredoxin"/>
    <property type="match status" value="1"/>
</dbReference>
<feature type="domain" description="4Fe-4S ferredoxin-type" evidence="8">
    <location>
        <begin position="614"/>
        <end position="645"/>
    </location>
</feature>
<dbReference type="InterPro" id="IPR016171">
    <property type="entry name" value="Vanillyl_alc_oxidase_C-sub2"/>
</dbReference>
<dbReference type="Gene3D" id="1.10.45.10">
    <property type="entry name" value="Vanillyl-alcohol Oxidase, Chain A, domain 4"/>
    <property type="match status" value="1"/>
</dbReference>
<dbReference type="Pfam" id="PF02913">
    <property type="entry name" value="FAD-oxidase_C"/>
    <property type="match status" value="1"/>
</dbReference>
<dbReference type="PROSITE" id="PS51387">
    <property type="entry name" value="FAD_PCMH"/>
    <property type="match status" value="1"/>
</dbReference>
<comment type="cofactor">
    <cofactor evidence="1">
        <name>FAD</name>
        <dbReference type="ChEBI" id="CHEBI:57692"/>
    </cofactor>
</comment>
<dbReference type="Gene3D" id="3.30.70.2740">
    <property type="match status" value="1"/>
</dbReference>
<reference evidence="10 11" key="1">
    <citation type="submission" date="2019-02" db="EMBL/GenBank/DDBJ databases">
        <title>Deep-cultivation of Planctomycetes and their phenomic and genomic characterization uncovers novel biology.</title>
        <authorList>
            <person name="Wiegand S."/>
            <person name="Jogler M."/>
            <person name="Boedeker C."/>
            <person name="Pinto D."/>
            <person name="Vollmers J."/>
            <person name="Rivas-Marin E."/>
            <person name="Kohn T."/>
            <person name="Peeters S.H."/>
            <person name="Heuer A."/>
            <person name="Rast P."/>
            <person name="Oberbeckmann S."/>
            <person name="Bunk B."/>
            <person name="Jeske O."/>
            <person name="Meyerdierks A."/>
            <person name="Storesund J.E."/>
            <person name="Kallscheuer N."/>
            <person name="Luecker S."/>
            <person name="Lage O.M."/>
            <person name="Pohl T."/>
            <person name="Merkel B.J."/>
            <person name="Hornburger P."/>
            <person name="Mueller R.-W."/>
            <person name="Bruemmer F."/>
            <person name="Labrenz M."/>
            <person name="Spormann A.M."/>
            <person name="Op Den Camp H."/>
            <person name="Overmann J."/>
            <person name="Amann R."/>
            <person name="Jetten M.S.M."/>
            <person name="Mascher T."/>
            <person name="Medema M.H."/>
            <person name="Devos D.P."/>
            <person name="Kaster A.-K."/>
            <person name="Ovreas L."/>
            <person name="Rohde M."/>
            <person name="Galperin M.Y."/>
            <person name="Jogler C."/>
        </authorList>
    </citation>
    <scope>NUCLEOTIDE SEQUENCE [LARGE SCALE GENOMIC DNA]</scope>
    <source>
        <strain evidence="10 11">Enr8</strain>
    </source>
</reference>
<evidence type="ECO:0000313" key="10">
    <source>
        <dbReference type="EMBL" id="TWT29709.1"/>
    </source>
</evidence>
<dbReference type="GO" id="GO:0051536">
    <property type="term" value="F:iron-sulfur cluster binding"/>
    <property type="evidence" value="ECO:0007669"/>
    <property type="project" value="UniProtKB-KW"/>
</dbReference>
<dbReference type="Pfam" id="PF13534">
    <property type="entry name" value="Fer4_17"/>
    <property type="match status" value="1"/>
</dbReference>
<evidence type="ECO:0000256" key="1">
    <source>
        <dbReference type="ARBA" id="ARBA00001974"/>
    </source>
</evidence>
<keyword evidence="6" id="KW-0408">Iron</keyword>
<dbReference type="GO" id="GO:1903457">
    <property type="term" value="P:lactate catabolic process"/>
    <property type="evidence" value="ECO:0007669"/>
    <property type="project" value="TreeGrafter"/>
</dbReference>
<evidence type="ECO:0000256" key="3">
    <source>
        <dbReference type="ARBA" id="ARBA00022723"/>
    </source>
</evidence>
<dbReference type="PROSITE" id="PS51379">
    <property type="entry name" value="4FE4S_FER_2"/>
    <property type="match status" value="1"/>
</dbReference>
<dbReference type="SUPFAM" id="SSF56176">
    <property type="entry name" value="FAD-binding/transporter-associated domain-like"/>
    <property type="match status" value="1"/>
</dbReference>
<sequence length="986" mass="108709">MDPERERIRADLRGVIDCEVLCDDLSLQMYSTDASIFEVKPLAVIRPRRAQEVVACVRYANDNKIPVHARGSGSGLAGESLGPGIVIDFAHALRRVIEYGEHAVRVQPGVILAQLNRQLAELGQIFGPDPANRAIATMGGVLSVDASGSHWLLHGSARDHVESLQVILANGDQVEFGPEPVEAALEGDSNKARICAGLVDILQRNKALIEKHAPATAVNCAGYQLDGVLENGTLDVSKLLVGSEGTLGLITEATLRVSPRVKHRGLVLLFFEKLDLAAKAALEIPALGASACDLLDRRVLAIARETDRRYLNLFPTEAEAMLLVEMPGESTSEVQDRLNHTVDRIRRRRRWAFHAIVTTSPEEVGVYWELARRIAPILYRLKGTTRPLPYFEDLAIPPQKLPEFLTTAQNVLKRHHVTASLFAHAGQGQLHIRPLLNLADPDDVTRMQQVASELYDEVLKIRGTISGQNGDGLSRTPYLERQFGPLYTVFQEVKRLFDPAGVLNPDKKIVATPRPLESLIRPVTVVTQSENGEALPVRRGIRDEQLTLAWSTEEMGSAVRACNGCARCRTSGADARMCPIFRFEPKEEASPRAKANLLRGVLTGQVAPEEMATEPFRKIVDLCVNCHQCRVECPATVDIPKIVTEVKAQYYETNGLSFSDSVLAKIDRWAAWGHFFRPLANWAIRNRGARWLLEKIFGIAQGRKLPLFARRSFLRLAQRRRLSRPTRRSGRKVFYFVDMYANLFDPQLAEALVSILEHNGVAVYVHLGQMPSAMPAISLGAIPPAQKAAQQNLRLLAEAVRQGYEIVATEPSAVMCLKHEYRQLLGSEEADLVANGTTEACHYIWGLHQSGELNLDFRPLHVSVGYHTPCHIRALYQESAGARLLKLVPGLQLRSIEKGCSGMAGAFGLSKKNFRSSLRAGWDMISSLRDPQIQIGSSECSACKMQMEQGTAKSTVHPLKLLAASYGLGPGLDQLAARAPHELTVS</sequence>
<keyword evidence="3" id="KW-0479">Metal-binding</keyword>
<dbReference type="SUPFAM" id="SSF46548">
    <property type="entry name" value="alpha-helical ferredoxin"/>
    <property type="match status" value="1"/>
</dbReference>
<dbReference type="GO" id="GO:0008720">
    <property type="term" value="F:D-lactate dehydrogenase (NAD+) activity"/>
    <property type="evidence" value="ECO:0007669"/>
    <property type="project" value="TreeGrafter"/>
</dbReference>
<dbReference type="GO" id="GO:0004458">
    <property type="term" value="F:D-lactate dehydrogenase (cytochrome) activity"/>
    <property type="evidence" value="ECO:0007669"/>
    <property type="project" value="TreeGrafter"/>
</dbReference>
<protein>
    <submittedName>
        <fullName evidence="10">Anaerobic glycerol-3-phosphate dehydrogenase subunit C</fullName>
    </submittedName>
</protein>
<dbReference type="Gene3D" id="3.30.465.10">
    <property type="match status" value="2"/>
</dbReference>
<keyword evidence="2" id="KW-0285">Flavoprotein</keyword>
<dbReference type="GO" id="GO:0071949">
    <property type="term" value="F:FAD binding"/>
    <property type="evidence" value="ECO:0007669"/>
    <property type="project" value="InterPro"/>
</dbReference>
<dbReference type="SUPFAM" id="SSF55103">
    <property type="entry name" value="FAD-linked oxidases, C-terminal domain"/>
    <property type="match status" value="1"/>
</dbReference>
<dbReference type="GO" id="GO:0046872">
    <property type="term" value="F:metal ion binding"/>
    <property type="evidence" value="ECO:0007669"/>
    <property type="project" value="UniProtKB-KW"/>
</dbReference>
<keyword evidence="4" id="KW-0274">FAD</keyword>
<evidence type="ECO:0000256" key="4">
    <source>
        <dbReference type="ARBA" id="ARBA00022827"/>
    </source>
</evidence>
<dbReference type="InterPro" id="IPR016169">
    <property type="entry name" value="FAD-bd_PCMH_sub2"/>
</dbReference>
<dbReference type="Proteomes" id="UP000318878">
    <property type="component" value="Unassembled WGS sequence"/>
</dbReference>
<evidence type="ECO:0000313" key="11">
    <source>
        <dbReference type="Proteomes" id="UP000318878"/>
    </source>
</evidence>